<evidence type="ECO:0000313" key="1">
    <source>
        <dbReference type="EMBL" id="EON93214.1"/>
    </source>
</evidence>
<evidence type="ECO:0000313" key="2">
    <source>
        <dbReference type="Proteomes" id="UP000016540"/>
    </source>
</evidence>
<organism evidence="1 2">
    <name type="scientific">Marinobacter lipolyticus SM19</name>
    <dbReference type="NCBI Taxonomy" id="1318628"/>
    <lineage>
        <taxon>Bacteria</taxon>
        <taxon>Pseudomonadati</taxon>
        <taxon>Pseudomonadota</taxon>
        <taxon>Gammaproteobacteria</taxon>
        <taxon>Pseudomonadales</taxon>
        <taxon>Marinobacteraceae</taxon>
        <taxon>Marinobacter</taxon>
    </lineage>
</organism>
<proteinExistence type="predicted"/>
<dbReference type="EMBL" id="ASAD01000007">
    <property type="protein sequence ID" value="EON93214.1"/>
    <property type="molecule type" value="Genomic_DNA"/>
</dbReference>
<keyword evidence="2" id="KW-1185">Reference proteome</keyword>
<comment type="caution">
    <text evidence="1">The sequence shown here is derived from an EMBL/GenBank/DDBJ whole genome shotgun (WGS) entry which is preliminary data.</text>
</comment>
<protein>
    <submittedName>
        <fullName evidence="1">Uncharacterized protein</fullName>
    </submittedName>
</protein>
<dbReference type="Proteomes" id="UP000016540">
    <property type="component" value="Unassembled WGS sequence"/>
</dbReference>
<accession>R8B3W8</accession>
<gene>
    <name evidence="1" type="ORF">MARLIPOL_04240</name>
</gene>
<name>R8B3W8_9GAMM</name>
<reference evidence="1 2" key="1">
    <citation type="journal article" date="2013" name="Genome Announc.">
        <title>Draft Genome Sequence of the Moderately Halophilic Bacterium Marinobacter lipolyticus Strain SM19.</title>
        <authorList>
            <person name="Papke R.T."/>
            <person name="de la Haba R.R."/>
            <person name="Infante-Dominguez C."/>
            <person name="Perez D."/>
            <person name="Sanchez-Porro C."/>
            <person name="Lapierre P."/>
            <person name="Ventosa A."/>
        </authorList>
    </citation>
    <scope>NUCLEOTIDE SEQUENCE [LARGE SCALE GENOMIC DNA]</scope>
    <source>
        <strain evidence="1 2">SM19</strain>
    </source>
</reference>
<sequence>MKTSTDYSLLFELTHPFEAAVIQDLRDYFEGMYFAN</sequence>
<dbReference type="AlphaFoldDB" id="R8B3W8"/>
<dbReference type="HOGENOM" id="CLU_3356494_0_0_6"/>